<keyword evidence="1" id="KW-0812">Transmembrane</keyword>
<feature type="transmembrane region" description="Helical" evidence="1">
    <location>
        <begin position="73"/>
        <end position="100"/>
    </location>
</feature>
<reference evidence="2" key="1">
    <citation type="submission" date="2021-05" db="EMBL/GenBank/DDBJ databases">
        <authorList>
            <person name="Alioto T."/>
            <person name="Alioto T."/>
            <person name="Gomez Garrido J."/>
        </authorList>
    </citation>
    <scope>NUCLEOTIDE SEQUENCE</scope>
</reference>
<accession>A0A8D8TIY8</accession>
<protein>
    <submittedName>
        <fullName evidence="2">Uncharacterized protein</fullName>
    </submittedName>
</protein>
<organism evidence="2">
    <name type="scientific">Cacopsylla melanoneura</name>
    <dbReference type="NCBI Taxonomy" id="428564"/>
    <lineage>
        <taxon>Eukaryota</taxon>
        <taxon>Metazoa</taxon>
        <taxon>Ecdysozoa</taxon>
        <taxon>Arthropoda</taxon>
        <taxon>Hexapoda</taxon>
        <taxon>Insecta</taxon>
        <taxon>Pterygota</taxon>
        <taxon>Neoptera</taxon>
        <taxon>Paraneoptera</taxon>
        <taxon>Hemiptera</taxon>
        <taxon>Sternorrhyncha</taxon>
        <taxon>Psylloidea</taxon>
        <taxon>Psyllidae</taxon>
        <taxon>Psyllinae</taxon>
        <taxon>Cacopsylla</taxon>
    </lineage>
</organism>
<keyword evidence="1" id="KW-0472">Membrane</keyword>
<name>A0A8D8TIY8_9HEMI</name>
<keyword evidence="1" id="KW-1133">Transmembrane helix</keyword>
<dbReference type="AlphaFoldDB" id="A0A8D8TIY8"/>
<proteinExistence type="predicted"/>
<sequence length="119" mass="14040">MRMGENSFYSSPCKIYNGLTRSDIMQFKERGRGMRRIRRGRRRDYIRLSGRRGKVYSQRKKNPLGTPSLKSKVMFLFISKFSFVWLLFPLVPNFFCPVWYTGLKKNLGPRAVPPVVRVD</sequence>
<evidence type="ECO:0000256" key="1">
    <source>
        <dbReference type="SAM" id="Phobius"/>
    </source>
</evidence>
<dbReference type="EMBL" id="HBUF01279098">
    <property type="protein sequence ID" value="CAG6686955.1"/>
    <property type="molecule type" value="Transcribed_RNA"/>
</dbReference>
<evidence type="ECO:0000313" key="2">
    <source>
        <dbReference type="EMBL" id="CAG6686955.1"/>
    </source>
</evidence>